<proteinExistence type="predicted"/>
<dbReference type="Proteomes" id="UP000730481">
    <property type="component" value="Unassembled WGS sequence"/>
</dbReference>
<keyword evidence="3" id="KW-1185">Reference proteome</keyword>
<protein>
    <submittedName>
        <fullName evidence="2">Uncharacterized protein</fullName>
    </submittedName>
</protein>
<evidence type="ECO:0000313" key="3">
    <source>
        <dbReference type="Proteomes" id="UP000730481"/>
    </source>
</evidence>
<reference evidence="2" key="2">
    <citation type="submission" date="2020-02" db="EMBL/GenBank/DDBJ databases">
        <title>Identification and distribution of gene clusters putatively required for synthesis of sphingolipid metabolism inhibitors in phylogenetically diverse species of the filamentous fungus Fusarium.</title>
        <authorList>
            <person name="Kim H.-S."/>
            <person name="Busman M."/>
            <person name="Brown D.W."/>
            <person name="Divon H."/>
            <person name="Uhlig S."/>
            <person name="Proctor R.H."/>
        </authorList>
    </citation>
    <scope>NUCLEOTIDE SEQUENCE</scope>
    <source>
        <strain evidence="2">NRRL 25174</strain>
    </source>
</reference>
<feature type="compositionally biased region" description="Acidic residues" evidence="1">
    <location>
        <begin position="58"/>
        <end position="80"/>
    </location>
</feature>
<name>A0A9P5AD61_9HYPO</name>
<evidence type="ECO:0000256" key="1">
    <source>
        <dbReference type="SAM" id="MobiDB-lite"/>
    </source>
</evidence>
<dbReference type="AlphaFoldDB" id="A0A9P5AD61"/>
<reference evidence="2" key="1">
    <citation type="journal article" date="2017" name="Mycologia">
        <title>Fusarium algeriense, sp. nov., a novel toxigenic crown rot pathogen of durum wheat from Algeria is nested in the Fusarium burgessii species complex.</title>
        <authorList>
            <person name="Laraba I."/>
            <person name="Keddad A."/>
            <person name="Boureghda H."/>
            <person name="Abdallah N."/>
            <person name="Vaughan M.M."/>
            <person name="Proctor R.H."/>
            <person name="Busman M."/>
            <person name="O'Donnell K."/>
        </authorList>
    </citation>
    <scope>NUCLEOTIDE SEQUENCE</scope>
    <source>
        <strain evidence="2">NRRL 25174</strain>
    </source>
</reference>
<organism evidence="2 3">
    <name type="scientific">Fusarium beomiforme</name>
    <dbReference type="NCBI Taxonomy" id="44412"/>
    <lineage>
        <taxon>Eukaryota</taxon>
        <taxon>Fungi</taxon>
        <taxon>Dikarya</taxon>
        <taxon>Ascomycota</taxon>
        <taxon>Pezizomycotina</taxon>
        <taxon>Sordariomycetes</taxon>
        <taxon>Hypocreomycetidae</taxon>
        <taxon>Hypocreales</taxon>
        <taxon>Nectriaceae</taxon>
        <taxon>Fusarium</taxon>
        <taxon>Fusarium burgessii species complex</taxon>
    </lineage>
</organism>
<gene>
    <name evidence="2" type="ORF">FBEOM_9497</name>
</gene>
<accession>A0A9P5AD61</accession>
<dbReference type="OrthoDB" id="5056008at2759"/>
<feature type="region of interest" description="Disordered" evidence="1">
    <location>
        <begin position="1"/>
        <end position="80"/>
    </location>
</feature>
<dbReference type="EMBL" id="PVQB02000483">
    <property type="protein sequence ID" value="KAF4336621.1"/>
    <property type="molecule type" value="Genomic_DNA"/>
</dbReference>
<comment type="caution">
    <text evidence="2">The sequence shown here is derived from an EMBL/GenBank/DDBJ whole genome shotgun (WGS) entry which is preliminary data.</text>
</comment>
<evidence type="ECO:0000313" key="2">
    <source>
        <dbReference type="EMBL" id="KAF4336621.1"/>
    </source>
</evidence>
<feature type="compositionally biased region" description="Basic and acidic residues" evidence="1">
    <location>
        <begin position="10"/>
        <end position="22"/>
    </location>
</feature>
<sequence length="293" mass="33640">MADSNVTHKKATDDEVAHDRMTNPKPSGNELKDVETPRNTSTDIDMASLMADLKTDEENTEDDMANDNDGETSEEDIESESDIRRTLFPHMPDKHFENGQQQGDADQDVNPCTHRVVYNCEHNERLMAPMTGDKINFPDGFLLETNNINAIRRVPKDCRTCETQALLDTWTIEARLDTMWKKVWAASGELHGIQGQDNSDVLKGTRASNNVLLRREYFHHDTLEELWEETPTPYYEDEDPEAYRLSTAVFYLVGVEDEVVQDSDHEDHPIPDRLPDFDITVESDKEPLEEWEL</sequence>